<dbReference type="PANTHER" id="PTHR22916:SF3">
    <property type="entry name" value="UDP-GLCNAC:BETAGAL BETA-1,3-N-ACETYLGLUCOSAMINYLTRANSFERASE-LIKE PROTEIN 1"/>
    <property type="match status" value="1"/>
</dbReference>
<dbReference type="InterPro" id="IPR044081">
    <property type="entry name" value="DUF5776"/>
</dbReference>
<dbReference type="Pfam" id="PF19087">
    <property type="entry name" value="DUF5776"/>
    <property type="match status" value="1"/>
</dbReference>
<proteinExistence type="inferred from homology"/>
<comment type="similarity">
    <text evidence="1">Belongs to the glycosyltransferase 2 family.</text>
</comment>
<dbReference type="PANTHER" id="PTHR22916">
    <property type="entry name" value="GLYCOSYLTRANSFERASE"/>
    <property type="match status" value="1"/>
</dbReference>
<reference evidence="5 6" key="1">
    <citation type="journal article" date="2016" name="Front. Microbiol.">
        <title>Comprehensive Phylogenetic Analysis of Bovine Non-aureus Staphylococci Species Based on Whole-Genome Sequencing.</title>
        <authorList>
            <person name="Naushad S."/>
            <person name="Barkema H.W."/>
            <person name="Luby C."/>
            <person name="Condas L.A."/>
            <person name="Nobrega D.B."/>
            <person name="Carson D.A."/>
            <person name="De Buck J."/>
        </authorList>
    </citation>
    <scope>NUCLEOTIDE SEQUENCE [LARGE SCALE GENOMIC DNA]</scope>
    <source>
        <strain evidence="5 6">SNUC 1388</strain>
    </source>
</reference>
<dbReference type="RefSeq" id="WP_107589987.1">
    <property type="nucleotide sequence ID" value="NZ_JAIEXT010000003.1"/>
</dbReference>
<feature type="compositionally biased region" description="Basic and acidic residues" evidence="2">
    <location>
        <begin position="567"/>
        <end position="580"/>
    </location>
</feature>
<dbReference type="InterPro" id="IPR001173">
    <property type="entry name" value="Glyco_trans_2-like"/>
</dbReference>
<dbReference type="Pfam" id="PF00535">
    <property type="entry name" value="Glycos_transf_2"/>
    <property type="match status" value="1"/>
</dbReference>
<dbReference type="Gene3D" id="3.90.550.10">
    <property type="entry name" value="Spore Coat Polysaccharide Biosynthesis Protein SpsA, Chain A"/>
    <property type="match status" value="1"/>
</dbReference>
<gene>
    <name evidence="5" type="ORF">BUZ01_08445</name>
</gene>
<accession>A0A2T4SWG3</accession>
<comment type="caution">
    <text evidence="5">The sequence shown here is derived from an EMBL/GenBank/DDBJ whole genome shotgun (WGS) entry which is preliminary data.</text>
</comment>
<dbReference type="GO" id="GO:0016758">
    <property type="term" value="F:hexosyltransferase activity"/>
    <property type="evidence" value="ECO:0007669"/>
    <property type="project" value="UniProtKB-ARBA"/>
</dbReference>
<evidence type="ECO:0000256" key="1">
    <source>
        <dbReference type="ARBA" id="ARBA00006739"/>
    </source>
</evidence>
<feature type="region of interest" description="Disordered" evidence="2">
    <location>
        <begin position="562"/>
        <end position="583"/>
    </location>
</feature>
<dbReference type="SUPFAM" id="SSF53448">
    <property type="entry name" value="Nucleotide-diphospho-sugar transferases"/>
    <property type="match status" value="1"/>
</dbReference>
<keyword evidence="5" id="KW-0808">Transferase</keyword>
<evidence type="ECO:0000259" key="3">
    <source>
        <dbReference type="Pfam" id="PF00535"/>
    </source>
</evidence>
<dbReference type="InterPro" id="IPR029044">
    <property type="entry name" value="Nucleotide-diphossugar_trans"/>
</dbReference>
<dbReference type="EMBL" id="QXRZ01000004">
    <property type="protein sequence ID" value="RIL42877.1"/>
    <property type="molecule type" value="Genomic_DNA"/>
</dbReference>
<feature type="domain" description="DUF5776" evidence="4">
    <location>
        <begin position="492"/>
        <end position="557"/>
    </location>
</feature>
<evidence type="ECO:0000313" key="6">
    <source>
        <dbReference type="Proteomes" id="UP000283576"/>
    </source>
</evidence>
<dbReference type="Proteomes" id="UP000283576">
    <property type="component" value="Unassembled WGS sequence"/>
</dbReference>
<evidence type="ECO:0000313" key="5">
    <source>
        <dbReference type="EMBL" id="RIL42877.1"/>
    </source>
</evidence>
<protein>
    <submittedName>
        <fullName evidence="5">Glycosyltransferase family 2 protein</fullName>
    </submittedName>
</protein>
<evidence type="ECO:0000259" key="4">
    <source>
        <dbReference type="Pfam" id="PF19087"/>
    </source>
</evidence>
<feature type="domain" description="Glycosyltransferase 2-like" evidence="3">
    <location>
        <begin position="11"/>
        <end position="133"/>
    </location>
</feature>
<evidence type="ECO:0000256" key="2">
    <source>
        <dbReference type="SAM" id="MobiDB-lite"/>
    </source>
</evidence>
<name>A0A2T4SWG3_STAGA</name>
<organism evidence="5 6">
    <name type="scientific">Staphylococcus gallinarum</name>
    <dbReference type="NCBI Taxonomy" id="1293"/>
    <lineage>
        <taxon>Bacteria</taxon>
        <taxon>Bacillati</taxon>
        <taxon>Bacillota</taxon>
        <taxon>Bacilli</taxon>
        <taxon>Bacillales</taxon>
        <taxon>Staphylococcaceae</taxon>
        <taxon>Staphylococcus</taxon>
    </lineage>
</organism>
<dbReference type="CDD" id="cd00761">
    <property type="entry name" value="Glyco_tranf_GTA_type"/>
    <property type="match status" value="1"/>
</dbReference>
<sequence length="598" mass="69916">MGEIEIEKLISIIVSVYNKEKFIDKCIQSLIDLKIDKSKIEAIFVDDVSTDNSYEILKRYETNYDFIRCIQLEENSGGPAEPRNIGIQESKGKYVTVLDADDWLESDGFPNLVHQMDAHDSDFGFGQCFKHRNHEIVKVANFASYKIDNGLVPYELYKIFRAIGPWGKVFKRSTVIDNNIKFKNLKYAEDKLFYSELMSKSKSASMTTDHVYHVNRYTDNESLVKETDDIEKANLNFEVLTELIQMDLPKYAKEQILCRIIEMDFISRFFIKKAFLNSNNKSFYYEMFDKVENMIKNSGYEIEQLLDNARYRNVYLAYHHNREDFEDYIRFMLYKANSHKYIKDGIVRYKYPEKFNNLPELKAKCVGIHNGTRMINDNLYEVIEIFKEENSVINSVELVKINDERISKNIEFTYEHGFIYIKKEHLYLGGNNFNIIIRFNNFESSLVYASYPNVSDNSKLYRQNAKTEFIVSKQAKKIVEPKKVVKSKAKKYYQSAPKRIVTIKNTNIYKDVDFKEKLYPMPKGQIVEIIGFEKSTKKTPRFITNEGLYISANKDIVLSVSSTDENTSMKDNDSKTKVAETKSGVLSSLRRSFLNKKN</sequence>
<dbReference type="AlphaFoldDB" id="A0A2T4SWG3"/>